<feature type="transmembrane region" description="Helical" evidence="19">
    <location>
        <begin position="136"/>
        <end position="159"/>
    </location>
</feature>
<evidence type="ECO:0000259" key="20">
    <source>
        <dbReference type="PROSITE" id="PS50850"/>
    </source>
</evidence>
<keyword evidence="22" id="KW-1185">Reference proteome</keyword>
<dbReference type="CDD" id="cd17398">
    <property type="entry name" value="MFS_FLVCR_like"/>
    <property type="match status" value="1"/>
</dbReference>
<feature type="region of interest" description="Disordered" evidence="18">
    <location>
        <begin position="1"/>
        <end position="24"/>
    </location>
</feature>
<evidence type="ECO:0000256" key="4">
    <source>
        <dbReference type="ARBA" id="ARBA00022553"/>
    </source>
</evidence>
<dbReference type="GO" id="GO:0006783">
    <property type="term" value="P:heme biosynthetic process"/>
    <property type="evidence" value="ECO:0007669"/>
    <property type="project" value="UniProtKB-ARBA"/>
</dbReference>
<evidence type="ECO:0000256" key="8">
    <source>
        <dbReference type="ARBA" id="ARBA00023136"/>
    </source>
</evidence>
<dbReference type="OrthoDB" id="422206at2759"/>
<evidence type="ECO:0000256" key="2">
    <source>
        <dbReference type="ARBA" id="ARBA00022448"/>
    </source>
</evidence>
<feature type="transmembrane region" description="Helical" evidence="19">
    <location>
        <begin position="85"/>
        <end position="105"/>
    </location>
</feature>
<keyword evidence="3" id="KW-1003">Cell membrane</keyword>
<feature type="transmembrane region" description="Helical" evidence="19">
    <location>
        <begin position="400"/>
        <end position="420"/>
    </location>
</feature>
<protein>
    <recommendedName>
        <fullName evidence="16">Choline/ethanolamine transporter FLVCR1</fullName>
    </recommendedName>
    <alternativeName>
        <fullName evidence="17">Heme transporter FLVCR1</fullName>
    </alternativeName>
</protein>
<keyword evidence="2" id="KW-0813">Transport</keyword>
<keyword evidence="5 19" id="KW-0812">Transmembrane</keyword>
<evidence type="ECO:0000256" key="14">
    <source>
        <dbReference type="ARBA" id="ARBA00046338"/>
    </source>
</evidence>
<dbReference type="GO" id="GO:0005886">
    <property type="term" value="C:plasma membrane"/>
    <property type="evidence" value="ECO:0007669"/>
    <property type="project" value="UniProtKB-SubCell"/>
</dbReference>
<dbReference type="SUPFAM" id="SSF103473">
    <property type="entry name" value="MFS general substrate transporter"/>
    <property type="match status" value="1"/>
</dbReference>
<accession>A0A7R8Z3T9</accession>
<gene>
    <name evidence="21" type="ORF">HERILL_LOCUS14695</name>
</gene>
<dbReference type="OMA" id="TRPGNIF"/>
<evidence type="ECO:0000256" key="18">
    <source>
        <dbReference type="SAM" id="MobiDB-lite"/>
    </source>
</evidence>
<dbReference type="GO" id="GO:0043249">
    <property type="term" value="P:erythrocyte maturation"/>
    <property type="evidence" value="ECO:0007669"/>
    <property type="project" value="UniProtKB-KW"/>
</dbReference>
<evidence type="ECO:0000256" key="13">
    <source>
        <dbReference type="ARBA" id="ARBA00045087"/>
    </source>
</evidence>
<dbReference type="InterPro" id="IPR049680">
    <property type="entry name" value="FLVCR1-2_SLC49-like"/>
</dbReference>
<comment type="function">
    <text evidence="15">Uniporter that mediates the transport of extracellular choline and ethanolamine into cells, thereby playing a key role in phospholipid biosynthesis. Choline and ethanolamine are the precursors of phosphatidylcholine and phosphatidylethanolamine, respectively, the two most abundant phospholipids. Transport is not coupled with proton transport and is exclusively driven by the choline (or ethanolamine) gradient across the plasma membrane. Also acts as a heme b transporter that mediates heme efflux from the cytoplasm to the extracellular compartment.</text>
</comment>
<comment type="catalytic activity">
    <reaction evidence="12">
        <text>choline(out) = choline(in)</text>
        <dbReference type="Rhea" id="RHEA:32751"/>
        <dbReference type="ChEBI" id="CHEBI:15354"/>
    </reaction>
</comment>
<evidence type="ECO:0000256" key="19">
    <source>
        <dbReference type="SAM" id="Phobius"/>
    </source>
</evidence>
<evidence type="ECO:0000256" key="1">
    <source>
        <dbReference type="ARBA" id="ARBA00004651"/>
    </source>
</evidence>
<dbReference type="GO" id="GO:0020037">
    <property type="term" value="F:heme binding"/>
    <property type="evidence" value="ECO:0007669"/>
    <property type="project" value="TreeGrafter"/>
</dbReference>
<dbReference type="InterPro" id="IPR020846">
    <property type="entry name" value="MFS_dom"/>
</dbReference>
<name>A0A7R8Z3T9_HERIL</name>
<dbReference type="Gene3D" id="1.20.1250.20">
    <property type="entry name" value="MFS general substrate transporter like domains"/>
    <property type="match status" value="1"/>
</dbReference>
<dbReference type="Pfam" id="PF07690">
    <property type="entry name" value="MFS_1"/>
    <property type="match status" value="1"/>
</dbReference>
<evidence type="ECO:0000256" key="5">
    <source>
        <dbReference type="ARBA" id="ARBA00022692"/>
    </source>
</evidence>
<comment type="subcellular location">
    <subcellularLocation>
        <location evidence="1">Cell membrane</location>
        <topology evidence="1">Multi-pass membrane protein</topology>
    </subcellularLocation>
</comment>
<evidence type="ECO:0000256" key="7">
    <source>
        <dbReference type="ARBA" id="ARBA00023057"/>
    </source>
</evidence>
<evidence type="ECO:0000256" key="10">
    <source>
        <dbReference type="ARBA" id="ARBA00023180"/>
    </source>
</evidence>
<reference evidence="21 22" key="1">
    <citation type="submission" date="2020-11" db="EMBL/GenBank/DDBJ databases">
        <authorList>
            <person name="Wallbank WR R."/>
            <person name="Pardo Diaz C."/>
            <person name="Kozak K."/>
            <person name="Martin S."/>
            <person name="Jiggins C."/>
            <person name="Moest M."/>
            <person name="Warren A I."/>
            <person name="Generalovic N T."/>
            <person name="Byers J.R.P. K."/>
            <person name="Montejo-Kovacevich G."/>
            <person name="Yen C E."/>
        </authorList>
    </citation>
    <scope>NUCLEOTIDE SEQUENCE [LARGE SCALE GENOMIC DNA]</scope>
</reference>
<dbReference type="GO" id="GO:0097037">
    <property type="term" value="P:heme export"/>
    <property type="evidence" value="ECO:0007669"/>
    <property type="project" value="TreeGrafter"/>
</dbReference>
<feature type="transmembrane region" description="Helical" evidence="19">
    <location>
        <begin position="212"/>
        <end position="232"/>
    </location>
</feature>
<dbReference type="EMBL" id="LR899014">
    <property type="protein sequence ID" value="CAD7092327.1"/>
    <property type="molecule type" value="Genomic_DNA"/>
</dbReference>
<evidence type="ECO:0000256" key="9">
    <source>
        <dbReference type="ARBA" id="ARBA00023170"/>
    </source>
</evidence>
<keyword evidence="7" id="KW-0265">Erythrocyte maturation</keyword>
<evidence type="ECO:0000256" key="15">
    <source>
        <dbReference type="ARBA" id="ARBA00060240"/>
    </source>
</evidence>
<keyword evidence="10" id="KW-0325">Glycoprotein</keyword>
<feature type="transmembrane region" description="Helical" evidence="19">
    <location>
        <begin position="307"/>
        <end position="326"/>
    </location>
</feature>
<dbReference type="InParanoid" id="A0A7R8Z3T9"/>
<feature type="transmembrane region" description="Helical" evidence="19">
    <location>
        <begin position="361"/>
        <end position="380"/>
    </location>
</feature>
<feature type="transmembrane region" description="Helical" evidence="19">
    <location>
        <begin position="338"/>
        <end position="355"/>
    </location>
</feature>
<evidence type="ECO:0000256" key="3">
    <source>
        <dbReference type="ARBA" id="ARBA00022475"/>
    </source>
</evidence>
<feature type="transmembrane region" description="Helical" evidence="19">
    <location>
        <begin position="269"/>
        <end position="287"/>
    </location>
</feature>
<feature type="transmembrane region" description="Helical" evidence="19">
    <location>
        <begin position="426"/>
        <end position="446"/>
    </location>
</feature>
<evidence type="ECO:0000256" key="6">
    <source>
        <dbReference type="ARBA" id="ARBA00022989"/>
    </source>
</evidence>
<evidence type="ECO:0000313" key="21">
    <source>
        <dbReference type="EMBL" id="CAD7092327.1"/>
    </source>
</evidence>
<feature type="domain" description="Major facilitator superfamily (MFS) profile" evidence="20">
    <location>
        <begin position="40"/>
        <end position="451"/>
    </location>
</feature>
<dbReference type="FunCoup" id="A0A7R8Z3T9">
    <property type="interactions" value="284"/>
</dbReference>
<dbReference type="PANTHER" id="PTHR10924">
    <property type="entry name" value="MAJOR FACILITATOR SUPERFAMILY PROTEIN-RELATED"/>
    <property type="match status" value="1"/>
</dbReference>
<evidence type="ECO:0000256" key="11">
    <source>
        <dbReference type="ARBA" id="ARBA00035075"/>
    </source>
</evidence>
<comment type="catalytic activity">
    <reaction evidence="13">
        <text>ethanolamine(in) = ethanolamine(out)</text>
        <dbReference type="Rhea" id="RHEA:32747"/>
        <dbReference type="ChEBI" id="CHEBI:57603"/>
    </reaction>
</comment>
<dbReference type="PANTHER" id="PTHR10924:SF4">
    <property type="entry name" value="GH15861P"/>
    <property type="match status" value="1"/>
</dbReference>
<dbReference type="AlphaFoldDB" id="A0A7R8Z3T9"/>
<feature type="transmembrane region" description="Helical" evidence="19">
    <location>
        <begin position="112"/>
        <end position="130"/>
    </location>
</feature>
<sequence>MDLKEKPTNVSTSSVADSYIPPSKSTDPIGPEKVIQEYKVYKIRWLVIFLFAFYSASNAMQWIQYTIINNIIVKYYNVSGTWVDWTSMIYMAIYIPLIFPGSWFLDRMGLRITALVGITGTCIGAWIKVFSVAPDLFYVGFIGQTVIATAQVCILSLPAPLAAVWFGPDQVSSACSIGVFGNQLGVALGFILPPMFVRNHDNLDLIGKDLQFMFYCVAGVTTVLLILMVLFFKDKPPTPASAAQETSHSPGEDASFLESLKSLALNRNYILLLVSYGMNVGVFYAISTLLNPVVLTYYPGAEVDAGRIGLCIVLFGMVGSVVSGIVLDKTHRFKETTFAVYAFSAVGMWIFTFTLNTGSIAVVYVTASLLGFFMTGYLPIGFEFAAELTFPEPEGTASGLLNAASQVFGILFTMLYSELLENYGDIYANITMAVMLVVGTIITAIIKSDLRRQAAQGAVSNNASSS</sequence>
<comment type="similarity">
    <text evidence="14">Belongs to the major facilitator superfamily. Feline leukemia virus subgroup C receptor (TC 2.A.1.28.1) family.</text>
</comment>
<evidence type="ECO:0000256" key="12">
    <source>
        <dbReference type="ARBA" id="ARBA00036811"/>
    </source>
</evidence>
<feature type="transmembrane region" description="Helical" evidence="19">
    <location>
        <begin position="43"/>
        <end position="65"/>
    </location>
</feature>
<dbReference type="PROSITE" id="PS50850">
    <property type="entry name" value="MFS"/>
    <property type="match status" value="1"/>
</dbReference>
<dbReference type="GO" id="GO:0015232">
    <property type="term" value="F:heme transmembrane transporter activity"/>
    <property type="evidence" value="ECO:0007669"/>
    <property type="project" value="UniProtKB-ARBA"/>
</dbReference>
<keyword evidence="9" id="KW-0675">Receptor</keyword>
<proteinExistence type="inferred from homology"/>
<evidence type="ECO:0000313" key="22">
    <source>
        <dbReference type="Proteomes" id="UP000594454"/>
    </source>
</evidence>
<keyword evidence="6 19" id="KW-1133">Transmembrane helix</keyword>
<evidence type="ECO:0000256" key="17">
    <source>
        <dbReference type="ARBA" id="ARBA00080886"/>
    </source>
</evidence>
<dbReference type="InterPro" id="IPR011701">
    <property type="entry name" value="MFS"/>
</dbReference>
<keyword evidence="8 19" id="KW-0472">Membrane</keyword>
<organism evidence="21 22">
    <name type="scientific">Hermetia illucens</name>
    <name type="common">Black soldier fly</name>
    <dbReference type="NCBI Taxonomy" id="343691"/>
    <lineage>
        <taxon>Eukaryota</taxon>
        <taxon>Metazoa</taxon>
        <taxon>Ecdysozoa</taxon>
        <taxon>Arthropoda</taxon>
        <taxon>Hexapoda</taxon>
        <taxon>Insecta</taxon>
        <taxon>Pterygota</taxon>
        <taxon>Neoptera</taxon>
        <taxon>Endopterygota</taxon>
        <taxon>Diptera</taxon>
        <taxon>Brachycera</taxon>
        <taxon>Stratiomyomorpha</taxon>
        <taxon>Stratiomyidae</taxon>
        <taxon>Hermetiinae</taxon>
        <taxon>Hermetia</taxon>
    </lineage>
</organism>
<dbReference type="InterPro" id="IPR036259">
    <property type="entry name" value="MFS_trans_sf"/>
</dbReference>
<dbReference type="GO" id="GO:0031966">
    <property type="term" value="C:mitochondrial membrane"/>
    <property type="evidence" value="ECO:0007669"/>
    <property type="project" value="UniProtKB-ARBA"/>
</dbReference>
<dbReference type="Proteomes" id="UP000594454">
    <property type="component" value="Chromosome 6"/>
</dbReference>
<dbReference type="FunFam" id="1.20.1250.20:FF:000184">
    <property type="entry name" value="Feline leukemia virus subgroup C receptor-related protein 1"/>
    <property type="match status" value="1"/>
</dbReference>
<keyword evidence="4" id="KW-0597">Phosphoprotein</keyword>
<evidence type="ECO:0000256" key="16">
    <source>
        <dbReference type="ARBA" id="ARBA00068050"/>
    </source>
</evidence>
<feature type="transmembrane region" description="Helical" evidence="19">
    <location>
        <begin position="171"/>
        <end position="192"/>
    </location>
</feature>
<comment type="catalytic activity">
    <reaction evidence="11">
        <text>heme b(in) = heme b(out)</text>
        <dbReference type="Rhea" id="RHEA:75443"/>
        <dbReference type="ChEBI" id="CHEBI:60344"/>
    </reaction>
</comment>